<dbReference type="EMBL" id="CAJPVI010000061">
    <property type="protein sequence ID" value="CAG2159554.1"/>
    <property type="molecule type" value="Genomic_DNA"/>
</dbReference>
<evidence type="ECO:0000313" key="1">
    <source>
        <dbReference type="EMBL" id="CAG2159554.1"/>
    </source>
</evidence>
<reference evidence="1 2" key="1">
    <citation type="submission" date="2021-03" db="EMBL/GenBank/DDBJ databases">
        <authorList>
            <person name="Peeters C."/>
        </authorList>
    </citation>
    <scope>NUCLEOTIDE SEQUENCE [LARGE SCALE GENOMIC DNA]</scope>
    <source>
        <strain evidence="1 2">LMG 26411</strain>
    </source>
</reference>
<comment type="caution">
    <text evidence="1">The sequence shown here is derived from an EMBL/GenBank/DDBJ whole genome shotgun (WGS) entry which is preliminary data.</text>
</comment>
<sequence length="160" mass="17169">MRTPQCPSRSAQAGEHAAAHFLARVEACAVHGACMPHGELHRQIVSLGFHRPEARAFLQHLQDNLQLVIAGPAPRQPSQIDAAAITATLKKYLDLWDDSWGNYTLADVLRDAVIDLVTLALSGTCGLPARDVWHKATRAVLIEQIGGCVGELAPSSSPPP</sequence>
<protein>
    <recommendedName>
        <fullName evidence="3">TetR family transcriptional regulator</fullName>
    </recommendedName>
</protein>
<organism evidence="1 2">
    <name type="scientific">Cupriavidus numazuensis</name>
    <dbReference type="NCBI Taxonomy" id="221992"/>
    <lineage>
        <taxon>Bacteria</taxon>
        <taxon>Pseudomonadati</taxon>
        <taxon>Pseudomonadota</taxon>
        <taxon>Betaproteobacteria</taxon>
        <taxon>Burkholderiales</taxon>
        <taxon>Burkholderiaceae</taxon>
        <taxon>Cupriavidus</taxon>
    </lineage>
</organism>
<gene>
    <name evidence="1" type="ORF">LMG26411_06791</name>
</gene>
<dbReference type="Proteomes" id="UP000672657">
    <property type="component" value="Unassembled WGS sequence"/>
</dbReference>
<evidence type="ECO:0008006" key="3">
    <source>
        <dbReference type="Google" id="ProtNLM"/>
    </source>
</evidence>
<proteinExistence type="predicted"/>
<evidence type="ECO:0000313" key="2">
    <source>
        <dbReference type="Proteomes" id="UP000672657"/>
    </source>
</evidence>
<accession>A0ABM8TTD7</accession>
<keyword evidence="2" id="KW-1185">Reference proteome</keyword>
<name>A0ABM8TTD7_9BURK</name>